<gene>
    <name evidence="1" type="ORF">GbCGDNIH9_10016</name>
</gene>
<reference evidence="2" key="1">
    <citation type="submission" date="2016-11" db="EMBL/GenBank/DDBJ databases">
        <title>Comparative genomic and phenotypic analysis of Granulibacter bethesdensis clinical isolates from patients with chronic granulomatous disease.</title>
        <authorList>
            <person name="Zarember K.A."/>
            <person name="Porcella S.F."/>
            <person name="Chu J."/>
            <person name="Ding L."/>
            <person name="Dahlstrom E."/>
            <person name="Barbian K."/>
            <person name="Martens C."/>
            <person name="Sykora L."/>
            <person name="Kramer S."/>
            <person name="Pettinato A.M."/>
            <person name="Hong H."/>
            <person name="Wald G."/>
            <person name="Berg L.J."/>
            <person name="Rogge L.S."/>
            <person name="Greenberg D.E."/>
            <person name="Falcone E.L."/>
            <person name="Neves J.F."/>
            <person name="Simoes M.J."/>
            <person name="Casal M."/>
            <person name="Rodriguez-Lopez F.C."/>
            <person name="Zelazny A."/>
            <person name="Gallin J.I."/>
            <person name="Holland S.M."/>
        </authorList>
    </citation>
    <scope>NUCLEOTIDE SEQUENCE [LARGE SCALE GENOMIC DNA]</scope>
    <source>
        <strain evidence="2">NIH9.1</strain>
    </source>
</reference>
<name>A0AAC9YGR9_9PROT</name>
<evidence type="ECO:0000313" key="1">
    <source>
        <dbReference type="EMBL" id="ASV62783.1"/>
    </source>
</evidence>
<dbReference type="AlphaFoldDB" id="A0AAC9YGR9"/>
<organism evidence="1 2">
    <name type="scientific">Granulibacter bethesdensis</name>
    <dbReference type="NCBI Taxonomy" id="364410"/>
    <lineage>
        <taxon>Bacteria</taxon>
        <taxon>Pseudomonadati</taxon>
        <taxon>Pseudomonadota</taxon>
        <taxon>Alphaproteobacteria</taxon>
        <taxon>Acetobacterales</taxon>
        <taxon>Acetobacteraceae</taxon>
        <taxon>Granulibacter</taxon>
    </lineage>
</organism>
<sequence>MIIFVALAFAAIVTATIVVNFKSSFILRALMLGLRMSRHRGRLAAMCSAPPEI</sequence>
<evidence type="ECO:0000313" key="2">
    <source>
        <dbReference type="Proteomes" id="UP000182373"/>
    </source>
</evidence>
<proteinExistence type="predicted"/>
<dbReference type="RefSeq" id="WP_157692562.1">
    <property type="nucleotide sequence ID" value="NZ_CP018191.1"/>
</dbReference>
<dbReference type="Proteomes" id="UP000182373">
    <property type="component" value="Chromosome"/>
</dbReference>
<dbReference type="EMBL" id="CP018191">
    <property type="protein sequence ID" value="ASV62783.1"/>
    <property type="molecule type" value="Genomic_DNA"/>
</dbReference>
<protein>
    <submittedName>
        <fullName evidence="1">Uncharacterized protein</fullName>
    </submittedName>
</protein>
<accession>A0AAC9YGR9</accession>